<keyword evidence="2" id="KW-1185">Reference proteome</keyword>
<comment type="caution">
    <text evidence="1">The sequence shown here is derived from an EMBL/GenBank/DDBJ whole genome shotgun (WGS) entry which is preliminary data.</text>
</comment>
<feature type="non-terminal residue" evidence="1">
    <location>
        <position position="75"/>
    </location>
</feature>
<sequence length="75" mass="9181">ANANEILHNRARQKRINLEQEWRSKQHKQIVINKKEDIANNYKKREQYDKKESLQKKKGEEANKKRKTEKSNKHR</sequence>
<proteinExistence type="predicted"/>
<feature type="non-terminal residue" evidence="1">
    <location>
        <position position="1"/>
    </location>
</feature>
<accession>A0ACA9MX05</accession>
<reference evidence="1" key="1">
    <citation type="submission" date="2021-06" db="EMBL/GenBank/DDBJ databases">
        <authorList>
            <person name="Kallberg Y."/>
            <person name="Tangrot J."/>
            <person name="Rosling A."/>
        </authorList>
    </citation>
    <scope>NUCLEOTIDE SEQUENCE</scope>
    <source>
        <strain evidence="1">AU212A</strain>
    </source>
</reference>
<protein>
    <submittedName>
        <fullName evidence="1">8548_t:CDS:1</fullName>
    </submittedName>
</protein>
<organism evidence="1 2">
    <name type="scientific">Scutellospora calospora</name>
    <dbReference type="NCBI Taxonomy" id="85575"/>
    <lineage>
        <taxon>Eukaryota</taxon>
        <taxon>Fungi</taxon>
        <taxon>Fungi incertae sedis</taxon>
        <taxon>Mucoromycota</taxon>
        <taxon>Glomeromycotina</taxon>
        <taxon>Glomeromycetes</taxon>
        <taxon>Diversisporales</taxon>
        <taxon>Gigasporaceae</taxon>
        <taxon>Scutellospora</taxon>
    </lineage>
</organism>
<gene>
    <name evidence="1" type="ORF">SCALOS_LOCUS7405</name>
</gene>
<dbReference type="Proteomes" id="UP000789860">
    <property type="component" value="Unassembled WGS sequence"/>
</dbReference>
<evidence type="ECO:0000313" key="2">
    <source>
        <dbReference type="Proteomes" id="UP000789860"/>
    </source>
</evidence>
<name>A0ACA9MX05_9GLOM</name>
<evidence type="ECO:0000313" key="1">
    <source>
        <dbReference type="EMBL" id="CAG8614116.1"/>
    </source>
</evidence>
<dbReference type="EMBL" id="CAJVPM010016454">
    <property type="protein sequence ID" value="CAG8614116.1"/>
    <property type="molecule type" value="Genomic_DNA"/>
</dbReference>